<feature type="non-terminal residue" evidence="1">
    <location>
        <position position="121"/>
    </location>
</feature>
<reference evidence="1" key="1">
    <citation type="submission" date="2022-03" db="EMBL/GenBank/DDBJ databases">
        <authorList>
            <person name="Alioto T."/>
            <person name="Alioto T."/>
            <person name="Gomez Garrido J."/>
        </authorList>
    </citation>
    <scope>NUCLEOTIDE SEQUENCE</scope>
</reference>
<evidence type="ECO:0000313" key="1">
    <source>
        <dbReference type="EMBL" id="CAH2296163.1"/>
    </source>
</evidence>
<dbReference type="EMBL" id="OW240916">
    <property type="protein sequence ID" value="CAH2296163.1"/>
    <property type="molecule type" value="Genomic_DNA"/>
</dbReference>
<evidence type="ECO:0008006" key="3">
    <source>
        <dbReference type="Google" id="ProtNLM"/>
    </source>
</evidence>
<dbReference type="AlphaFoldDB" id="A0AAD1SBN0"/>
<keyword evidence="2" id="KW-1185">Reference proteome</keyword>
<accession>A0AAD1SBN0</accession>
<proteinExistence type="predicted"/>
<evidence type="ECO:0000313" key="2">
    <source>
        <dbReference type="Proteomes" id="UP001295444"/>
    </source>
</evidence>
<sequence>ADTADQLDEPISMGELALAIKSMKPGRSPGPDGLPLKYYKSYAETLYPPLLAMFNAIREGHELPTQALMTHITIIPKEGKDREHCGSFRPISLINNDIKLLAKVLATRLQEHVPSLVHADQ</sequence>
<name>A0AAD1SBN0_PELCU</name>
<organism evidence="1 2">
    <name type="scientific">Pelobates cultripes</name>
    <name type="common">Western spadefoot toad</name>
    <dbReference type="NCBI Taxonomy" id="61616"/>
    <lineage>
        <taxon>Eukaryota</taxon>
        <taxon>Metazoa</taxon>
        <taxon>Chordata</taxon>
        <taxon>Craniata</taxon>
        <taxon>Vertebrata</taxon>
        <taxon>Euteleostomi</taxon>
        <taxon>Amphibia</taxon>
        <taxon>Batrachia</taxon>
        <taxon>Anura</taxon>
        <taxon>Pelobatoidea</taxon>
        <taxon>Pelobatidae</taxon>
        <taxon>Pelobates</taxon>
    </lineage>
</organism>
<dbReference type="Proteomes" id="UP001295444">
    <property type="component" value="Chromosome 05"/>
</dbReference>
<feature type="non-terminal residue" evidence="1">
    <location>
        <position position="1"/>
    </location>
</feature>
<dbReference type="PANTHER" id="PTHR19446">
    <property type="entry name" value="REVERSE TRANSCRIPTASES"/>
    <property type="match status" value="1"/>
</dbReference>
<protein>
    <recommendedName>
        <fullName evidence="3">Reverse transcriptase</fullName>
    </recommendedName>
</protein>
<gene>
    <name evidence="1" type="ORF">PECUL_23A055070</name>
</gene>